<protein>
    <recommendedName>
        <fullName evidence="9">Thiamine-phosphate synthase</fullName>
        <shortName evidence="9">TP synthase</shortName>
        <shortName evidence="9">TPS</shortName>
        <ecNumber evidence="9">2.5.1.3</ecNumber>
    </recommendedName>
    <alternativeName>
        <fullName evidence="9">Thiamine-phosphate pyrophosphorylase</fullName>
        <shortName evidence="9">TMP pyrophosphorylase</shortName>
        <shortName evidence="9">TMP-PPase</shortName>
    </alternativeName>
</protein>
<evidence type="ECO:0000256" key="2">
    <source>
        <dbReference type="ARBA" id="ARBA00022679"/>
    </source>
</evidence>
<dbReference type="NCBIfam" id="TIGR00693">
    <property type="entry name" value="thiE"/>
    <property type="match status" value="1"/>
</dbReference>
<dbReference type="InterPro" id="IPR013785">
    <property type="entry name" value="Aldolase_TIM"/>
</dbReference>
<dbReference type="GO" id="GO:0009228">
    <property type="term" value="P:thiamine biosynthetic process"/>
    <property type="evidence" value="ECO:0007669"/>
    <property type="project" value="UniProtKB-KW"/>
</dbReference>
<keyword evidence="5 9" id="KW-0784">Thiamine biosynthesis</keyword>
<feature type="domain" description="Thiamine phosphate synthase/TenI" evidence="12">
    <location>
        <begin position="9"/>
        <end position="187"/>
    </location>
</feature>
<feature type="binding site" evidence="9">
    <location>
        <position position="90"/>
    </location>
    <ligand>
        <name>Mg(2+)</name>
        <dbReference type="ChEBI" id="CHEBI:18420"/>
    </ligand>
</feature>
<comment type="catalytic activity">
    <reaction evidence="8 9 10">
        <text>2-[(2R,5Z)-2-carboxy-4-methylthiazol-5(2H)-ylidene]ethyl phosphate + 4-amino-2-methyl-5-(diphosphooxymethyl)pyrimidine + 2 H(+) = thiamine phosphate + CO2 + diphosphate</text>
        <dbReference type="Rhea" id="RHEA:47844"/>
        <dbReference type="ChEBI" id="CHEBI:15378"/>
        <dbReference type="ChEBI" id="CHEBI:16526"/>
        <dbReference type="ChEBI" id="CHEBI:33019"/>
        <dbReference type="ChEBI" id="CHEBI:37575"/>
        <dbReference type="ChEBI" id="CHEBI:57841"/>
        <dbReference type="ChEBI" id="CHEBI:62899"/>
        <dbReference type="EC" id="2.5.1.3"/>
    </reaction>
</comment>
<dbReference type="RefSeq" id="WP_183635278.1">
    <property type="nucleotide sequence ID" value="NZ_BAABLE010000005.1"/>
</dbReference>
<comment type="similarity">
    <text evidence="9 10">Belongs to the thiamine-phosphate synthase family.</text>
</comment>
<evidence type="ECO:0000259" key="12">
    <source>
        <dbReference type="Pfam" id="PF02581"/>
    </source>
</evidence>
<dbReference type="PANTHER" id="PTHR20857:SF15">
    <property type="entry name" value="THIAMINE-PHOSPHATE SYNTHASE"/>
    <property type="match status" value="1"/>
</dbReference>
<evidence type="ECO:0000313" key="13">
    <source>
        <dbReference type="EMBL" id="MBB4013400.1"/>
    </source>
</evidence>
<evidence type="ECO:0000313" key="14">
    <source>
        <dbReference type="Proteomes" id="UP000561045"/>
    </source>
</evidence>
<dbReference type="Proteomes" id="UP000561045">
    <property type="component" value="Unassembled WGS sequence"/>
</dbReference>
<keyword evidence="2 9" id="KW-0808">Transferase</keyword>
<evidence type="ECO:0000256" key="10">
    <source>
        <dbReference type="RuleBase" id="RU003826"/>
    </source>
</evidence>
<evidence type="ECO:0000256" key="4">
    <source>
        <dbReference type="ARBA" id="ARBA00022842"/>
    </source>
</evidence>
<feature type="binding site" evidence="9">
    <location>
        <position position="71"/>
    </location>
    <ligand>
        <name>Mg(2+)</name>
        <dbReference type="ChEBI" id="CHEBI:18420"/>
    </ligand>
</feature>
<evidence type="ECO:0000256" key="9">
    <source>
        <dbReference type="HAMAP-Rule" id="MF_00097"/>
    </source>
</evidence>
<evidence type="ECO:0000256" key="8">
    <source>
        <dbReference type="ARBA" id="ARBA00047883"/>
    </source>
</evidence>
<gene>
    <name evidence="9" type="primary">thiE</name>
    <name evidence="13" type="ORF">GGR36_002746</name>
</gene>
<dbReference type="InterPro" id="IPR036206">
    <property type="entry name" value="ThiamineP_synth_sf"/>
</dbReference>
<feature type="binding site" evidence="9">
    <location>
        <begin position="38"/>
        <end position="42"/>
    </location>
    <ligand>
        <name>4-amino-2-methyl-5-(diphosphooxymethyl)pyrimidine</name>
        <dbReference type="ChEBI" id="CHEBI:57841"/>
    </ligand>
</feature>
<evidence type="ECO:0000256" key="3">
    <source>
        <dbReference type="ARBA" id="ARBA00022723"/>
    </source>
</evidence>
<keyword evidence="14" id="KW-1185">Reference proteome</keyword>
<accession>A0A840BKA7</accession>
<sequence length="208" mass="21348">MNPRLRRGLYAITPDWADTARLIAVTREVLLGGAVLLQYRNKSADAALAHQQATQLCALCRELDVPLLINDDVALASAIGADGAHIGRDDGELAAARAQLGAKAIIGVSCYADLDRARDAAEGGADYVAFGAMFASPTKPHAPPAPMSLLGAARAFGKPVACIGGITAENAGALVAAGADLLAVISDLYESAAPRERAAAYTALFASH</sequence>
<comment type="cofactor">
    <cofactor evidence="9">
        <name>Mg(2+)</name>
        <dbReference type="ChEBI" id="CHEBI:18420"/>
    </cofactor>
    <text evidence="9">Binds 1 Mg(2+) ion per subunit.</text>
</comment>
<dbReference type="EC" id="2.5.1.3" evidence="9"/>
<feature type="binding site" evidence="9">
    <location>
        <position position="70"/>
    </location>
    <ligand>
        <name>4-amino-2-methyl-5-(diphosphooxymethyl)pyrimidine</name>
        <dbReference type="ChEBI" id="CHEBI:57841"/>
    </ligand>
</feature>
<comment type="catalytic activity">
    <reaction evidence="6 9 10">
        <text>4-methyl-5-(2-phosphooxyethyl)-thiazole + 4-amino-2-methyl-5-(diphosphooxymethyl)pyrimidine + H(+) = thiamine phosphate + diphosphate</text>
        <dbReference type="Rhea" id="RHEA:22328"/>
        <dbReference type="ChEBI" id="CHEBI:15378"/>
        <dbReference type="ChEBI" id="CHEBI:33019"/>
        <dbReference type="ChEBI" id="CHEBI:37575"/>
        <dbReference type="ChEBI" id="CHEBI:57841"/>
        <dbReference type="ChEBI" id="CHEBI:58296"/>
        <dbReference type="EC" id="2.5.1.3"/>
    </reaction>
</comment>
<comment type="pathway">
    <text evidence="1 9 11">Cofactor biosynthesis; thiamine diphosphate biosynthesis; thiamine phosphate from 4-amino-2-methyl-5-diphosphomethylpyrimidine and 4-methyl-5-(2-phosphoethyl)-thiazole: step 1/1.</text>
</comment>
<dbReference type="GO" id="GO:0000287">
    <property type="term" value="F:magnesium ion binding"/>
    <property type="evidence" value="ECO:0007669"/>
    <property type="project" value="UniProtKB-UniRule"/>
</dbReference>
<name>A0A840BKA7_9RHOO</name>
<dbReference type="AlphaFoldDB" id="A0A840BKA7"/>
<comment type="function">
    <text evidence="9">Condenses 4-methyl-5-(beta-hydroxyethyl)thiazole monophosphate (THZ-P) and 2-methyl-4-amino-5-hydroxymethyl pyrimidine pyrophosphate (HMP-PP) to form thiamine monophosphate (TMP).</text>
</comment>
<feature type="binding site" evidence="9">
    <location>
        <position position="165"/>
    </location>
    <ligand>
        <name>2-[(2R,5Z)-2-carboxy-4-methylthiazol-5(2H)-ylidene]ethyl phosphate</name>
        <dbReference type="ChEBI" id="CHEBI:62899"/>
    </ligand>
</feature>
<dbReference type="EMBL" id="JACIET010000002">
    <property type="protein sequence ID" value="MBB4013400.1"/>
    <property type="molecule type" value="Genomic_DNA"/>
</dbReference>
<dbReference type="InterPro" id="IPR034291">
    <property type="entry name" value="TMP_synthase"/>
</dbReference>
<dbReference type="UniPathway" id="UPA00060">
    <property type="reaction ID" value="UER00141"/>
</dbReference>
<dbReference type="Pfam" id="PF02581">
    <property type="entry name" value="TMP-TENI"/>
    <property type="match status" value="1"/>
</dbReference>
<evidence type="ECO:0000256" key="5">
    <source>
        <dbReference type="ARBA" id="ARBA00022977"/>
    </source>
</evidence>
<evidence type="ECO:0000256" key="1">
    <source>
        <dbReference type="ARBA" id="ARBA00005165"/>
    </source>
</evidence>
<keyword evidence="3 9" id="KW-0479">Metal-binding</keyword>
<comment type="caution">
    <text evidence="13">The sequence shown here is derived from an EMBL/GenBank/DDBJ whole genome shotgun (WGS) entry which is preliminary data.</text>
</comment>
<reference evidence="13 14" key="1">
    <citation type="submission" date="2020-08" db="EMBL/GenBank/DDBJ databases">
        <title>Genomic Encyclopedia of Type Strains, Phase IV (KMG-IV): sequencing the most valuable type-strain genomes for metagenomic binning, comparative biology and taxonomic classification.</title>
        <authorList>
            <person name="Goeker M."/>
        </authorList>
    </citation>
    <scope>NUCLEOTIDE SEQUENCE [LARGE SCALE GENOMIC DNA]</scope>
    <source>
        <strain evidence="13 14">DSM 106739</strain>
    </source>
</reference>
<evidence type="ECO:0000256" key="7">
    <source>
        <dbReference type="ARBA" id="ARBA00047851"/>
    </source>
</evidence>
<dbReference type="SUPFAM" id="SSF51391">
    <property type="entry name" value="Thiamin phosphate synthase"/>
    <property type="match status" value="1"/>
</dbReference>
<dbReference type="CDD" id="cd00564">
    <property type="entry name" value="TMP_TenI"/>
    <property type="match status" value="1"/>
</dbReference>
<dbReference type="InterPro" id="IPR022998">
    <property type="entry name" value="ThiamineP_synth_TenI"/>
</dbReference>
<feature type="binding site" evidence="9">
    <location>
        <position position="109"/>
    </location>
    <ligand>
        <name>4-amino-2-methyl-5-(diphosphooxymethyl)pyrimidine</name>
        <dbReference type="ChEBI" id="CHEBI:57841"/>
    </ligand>
</feature>
<dbReference type="PANTHER" id="PTHR20857">
    <property type="entry name" value="THIAMINE-PHOSPHATE PYROPHOSPHORYLASE"/>
    <property type="match status" value="1"/>
</dbReference>
<evidence type="ECO:0000256" key="6">
    <source>
        <dbReference type="ARBA" id="ARBA00047334"/>
    </source>
</evidence>
<dbReference type="GO" id="GO:0004789">
    <property type="term" value="F:thiamine-phosphate diphosphorylase activity"/>
    <property type="evidence" value="ECO:0007669"/>
    <property type="project" value="UniProtKB-UniRule"/>
</dbReference>
<dbReference type="Gene3D" id="3.20.20.70">
    <property type="entry name" value="Aldolase class I"/>
    <property type="match status" value="1"/>
</dbReference>
<dbReference type="GO" id="GO:0009229">
    <property type="term" value="P:thiamine diphosphate biosynthetic process"/>
    <property type="evidence" value="ECO:0007669"/>
    <property type="project" value="UniProtKB-UniRule"/>
</dbReference>
<dbReference type="HAMAP" id="MF_00097">
    <property type="entry name" value="TMP_synthase"/>
    <property type="match status" value="1"/>
</dbReference>
<feature type="binding site" evidence="9">
    <location>
        <position position="139"/>
    </location>
    <ligand>
        <name>4-amino-2-methyl-5-(diphosphooxymethyl)pyrimidine</name>
        <dbReference type="ChEBI" id="CHEBI:57841"/>
    </ligand>
</feature>
<proteinExistence type="inferred from homology"/>
<feature type="binding site" evidence="9">
    <location>
        <begin position="136"/>
        <end position="138"/>
    </location>
    <ligand>
        <name>2-[(2R,5Z)-2-carboxy-4-methylthiazol-5(2H)-ylidene]ethyl phosphate</name>
        <dbReference type="ChEBI" id="CHEBI:62899"/>
    </ligand>
</feature>
<evidence type="ECO:0000256" key="11">
    <source>
        <dbReference type="RuleBase" id="RU004253"/>
    </source>
</evidence>
<feature type="binding site" evidence="9">
    <location>
        <begin position="185"/>
        <end position="186"/>
    </location>
    <ligand>
        <name>2-[(2R,5Z)-2-carboxy-4-methylthiazol-5(2H)-ylidene]ethyl phosphate</name>
        <dbReference type="ChEBI" id="CHEBI:62899"/>
    </ligand>
</feature>
<organism evidence="13 14">
    <name type="scientific">Niveibacterium umoris</name>
    <dbReference type="NCBI Taxonomy" id="1193620"/>
    <lineage>
        <taxon>Bacteria</taxon>
        <taxon>Pseudomonadati</taxon>
        <taxon>Pseudomonadota</taxon>
        <taxon>Betaproteobacteria</taxon>
        <taxon>Rhodocyclales</taxon>
        <taxon>Rhodocyclaceae</taxon>
        <taxon>Niveibacterium</taxon>
    </lineage>
</organism>
<dbReference type="GO" id="GO:0005737">
    <property type="term" value="C:cytoplasm"/>
    <property type="evidence" value="ECO:0007669"/>
    <property type="project" value="TreeGrafter"/>
</dbReference>
<keyword evidence="4 9" id="KW-0460">Magnesium</keyword>
<comment type="catalytic activity">
    <reaction evidence="7 9 10">
        <text>2-(2-carboxy-4-methylthiazol-5-yl)ethyl phosphate + 4-amino-2-methyl-5-(diphosphooxymethyl)pyrimidine + 2 H(+) = thiamine phosphate + CO2 + diphosphate</text>
        <dbReference type="Rhea" id="RHEA:47848"/>
        <dbReference type="ChEBI" id="CHEBI:15378"/>
        <dbReference type="ChEBI" id="CHEBI:16526"/>
        <dbReference type="ChEBI" id="CHEBI:33019"/>
        <dbReference type="ChEBI" id="CHEBI:37575"/>
        <dbReference type="ChEBI" id="CHEBI:57841"/>
        <dbReference type="ChEBI" id="CHEBI:62890"/>
        <dbReference type="EC" id="2.5.1.3"/>
    </reaction>
</comment>